<dbReference type="VEuPathDB" id="FungiDB:ASPBRDRAFT_201261"/>
<dbReference type="GeneID" id="93574016"/>
<organism evidence="2 3">
    <name type="scientific">Aspergillus brasiliensis (strain CBS 101740 / IMI 381727 / IBT 21946)</name>
    <dbReference type="NCBI Taxonomy" id="767769"/>
    <lineage>
        <taxon>Eukaryota</taxon>
        <taxon>Fungi</taxon>
        <taxon>Dikarya</taxon>
        <taxon>Ascomycota</taxon>
        <taxon>Pezizomycotina</taxon>
        <taxon>Eurotiomycetes</taxon>
        <taxon>Eurotiomycetidae</taxon>
        <taxon>Eurotiales</taxon>
        <taxon>Aspergillaceae</taxon>
        <taxon>Aspergillus</taxon>
        <taxon>Aspergillus subgen. Circumdati</taxon>
    </lineage>
</organism>
<evidence type="ECO:0000313" key="3">
    <source>
        <dbReference type="Proteomes" id="UP000184499"/>
    </source>
</evidence>
<accession>A0A1L9U3N4</accession>
<feature type="region of interest" description="Disordered" evidence="1">
    <location>
        <begin position="1"/>
        <end position="20"/>
    </location>
</feature>
<evidence type="ECO:0000256" key="1">
    <source>
        <dbReference type="SAM" id="MobiDB-lite"/>
    </source>
</evidence>
<name>A0A1L9U3N4_ASPBC</name>
<gene>
    <name evidence="2" type="ORF">ASPBRDRAFT_201261</name>
</gene>
<dbReference type="EMBL" id="KV878701">
    <property type="protein sequence ID" value="OJJ66163.1"/>
    <property type="molecule type" value="Genomic_DNA"/>
</dbReference>
<feature type="compositionally biased region" description="Polar residues" evidence="1">
    <location>
        <begin position="1"/>
        <end position="14"/>
    </location>
</feature>
<evidence type="ECO:0000313" key="2">
    <source>
        <dbReference type="EMBL" id="OJJ66163.1"/>
    </source>
</evidence>
<dbReference type="RefSeq" id="XP_067473413.1">
    <property type="nucleotide sequence ID" value="XM_067621528.1"/>
</dbReference>
<protein>
    <submittedName>
        <fullName evidence="2">Uncharacterized protein</fullName>
    </submittedName>
</protein>
<keyword evidence="3" id="KW-1185">Reference proteome</keyword>
<sequence length="196" mass="21425">MATTSSEPGPQPSVSRHEPQYDLDTLINASPDELKQIFAQLPAPSAKEMDGEYASEIPAYANVKDRTALAALGFGDWLGKSYTPTVYKHHQGHGLNQWKQPDGSVRRVLRFAWDIEPSARDGRSSLVMKYAAFDNWGRTITLIDEVRAAAKGLYLCTFATAVDVPGFSVNGEGGFFILHGPQKPFVGPDDIVAEVD</sequence>
<dbReference type="Proteomes" id="UP000184499">
    <property type="component" value="Unassembled WGS sequence"/>
</dbReference>
<dbReference type="AlphaFoldDB" id="A0A1L9U3N4"/>
<proteinExistence type="predicted"/>
<reference evidence="3" key="1">
    <citation type="journal article" date="2017" name="Genome Biol.">
        <title>Comparative genomics reveals high biological diversity and specific adaptations in the industrially and medically important fungal genus Aspergillus.</title>
        <authorList>
            <person name="de Vries R.P."/>
            <person name="Riley R."/>
            <person name="Wiebenga A."/>
            <person name="Aguilar-Osorio G."/>
            <person name="Amillis S."/>
            <person name="Uchima C.A."/>
            <person name="Anderluh G."/>
            <person name="Asadollahi M."/>
            <person name="Askin M."/>
            <person name="Barry K."/>
            <person name="Battaglia E."/>
            <person name="Bayram O."/>
            <person name="Benocci T."/>
            <person name="Braus-Stromeyer S.A."/>
            <person name="Caldana C."/>
            <person name="Canovas D."/>
            <person name="Cerqueira G.C."/>
            <person name="Chen F."/>
            <person name="Chen W."/>
            <person name="Choi C."/>
            <person name="Clum A."/>
            <person name="Dos Santos R.A."/>
            <person name="Damasio A.R."/>
            <person name="Diallinas G."/>
            <person name="Emri T."/>
            <person name="Fekete E."/>
            <person name="Flipphi M."/>
            <person name="Freyberg S."/>
            <person name="Gallo A."/>
            <person name="Gournas C."/>
            <person name="Habgood R."/>
            <person name="Hainaut M."/>
            <person name="Harispe M.L."/>
            <person name="Henrissat B."/>
            <person name="Hilden K.S."/>
            <person name="Hope R."/>
            <person name="Hossain A."/>
            <person name="Karabika E."/>
            <person name="Karaffa L."/>
            <person name="Karanyi Z."/>
            <person name="Krasevec N."/>
            <person name="Kuo A."/>
            <person name="Kusch H."/>
            <person name="LaButti K."/>
            <person name="Lagendijk E.L."/>
            <person name="Lapidus A."/>
            <person name="Levasseur A."/>
            <person name="Lindquist E."/>
            <person name="Lipzen A."/>
            <person name="Logrieco A.F."/>
            <person name="MacCabe A."/>
            <person name="Maekelae M.R."/>
            <person name="Malavazi I."/>
            <person name="Melin P."/>
            <person name="Meyer V."/>
            <person name="Mielnichuk N."/>
            <person name="Miskei M."/>
            <person name="Molnar A.P."/>
            <person name="Mule G."/>
            <person name="Ngan C.Y."/>
            <person name="Orejas M."/>
            <person name="Orosz E."/>
            <person name="Ouedraogo J.P."/>
            <person name="Overkamp K.M."/>
            <person name="Park H.-S."/>
            <person name="Perrone G."/>
            <person name="Piumi F."/>
            <person name="Punt P.J."/>
            <person name="Ram A.F."/>
            <person name="Ramon A."/>
            <person name="Rauscher S."/>
            <person name="Record E."/>
            <person name="Riano-Pachon D.M."/>
            <person name="Robert V."/>
            <person name="Roehrig J."/>
            <person name="Ruller R."/>
            <person name="Salamov A."/>
            <person name="Salih N.S."/>
            <person name="Samson R.A."/>
            <person name="Sandor E."/>
            <person name="Sanguinetti M."/>
            <person name="Schuetze T."/>
            <person name="Sepcic K."/>
            <person name="Shelest E."/>
            <person name="Sherlock G."/>
            <person name="Sophianopoulou V."/>
            <person name="Squina F.M."/>
            <person name="Sun H."/>
            <person name="Susca A."/>
            <person name="Todd R.B."/>
            <person name="Tsang A."/>
            <person name="Unkles S.E."/>
            <person name="van de Wiele N."/>
            <person name="van Rossen-Uffink D."/>
            <person name="Oliveira J.V."/>
            <person name="Vesth T.C."/>
            <person name="Visser J."/>
            <person name="Yu J.-H."/>
            <person name="Zhou M."/>
            <person name="Andersen M.R."/>
            <person name="Archer D.B."/>
            <person name="Baker S.E."/>
            <person name="Benoit I."/>
            <person name="Brakhage A.A."/>
            <person name="Braus G.H."/>
            <person name="Fischer R."/>
            <person name="Frisvad J.C."/>
            <person name="Goldman G.H."/>
            <person name="Houbraken J."/>
            <person name="Oakley B."/>
            <person name="Pocsi I."/>
            <person name="Scazzocchio C."/>
            <person name="Seiboth B."/>
            <person name="vanKuyk P.A."/>
            <person name="Wortman J."/>
            <person name="Dyer P.S."/>
            <person name="Grigoriev I.V."/>
        </authorList>
    </citation>
    <scope>NUCLEOTIDE SEQUENCE [LARGE SCALE GENOMIC DNA]</scope>
    <source>
        <strain evidence="3">CBS 101740 / IMI 381727 / IBT 21946</strain>
    </source>
</reference>